<sequence length="100" mass="11244">MGKVLLTKSNIDAYISNNQSKLYVDKNMILTSGARDVIRNKGISIIYDKSREEETEDGTNSEMEGITKTVIKILREQHGMTDAAQIKDVCNLILIKINKN</sequence>
<dbReference type="KEGG" id="cbar:PATL70BA_2503"/>
<reference evidence="1 2" key="1">
    <citation type="submission" date="2018-09" db="EMBL/GenBank/DDBJ databases">
        <authorList>
            <person name="Postec A."/>
        </authorList>
    </citation>
    <scope>NUCLEOTIDE SEQUENCE [LARGE SCALE GENOMIC DNA]</scope>
    <source>
        <strain evidence="1">70B-A</strain>
    </source>
</reference>
<dbReference type="AlphaFoldDB" id="A0A3P7S8Y9"/>
<keyword evidence="2" id="KW-1185">Reference proteome</keyword>
<name>A0A3P7S8Y9_9FIRM</name>
<gene>
    <name evidence="1" type="ORF">PATL70BA_2503</name>
</gene>
<accession>A0A3P7S8Y9</accession>
<proteinExistence type="predicted"/>
<evidence type="ECO:0000313" key="1">
    <source>
        <dbReference type="EMBL" id="VDN48399.1"/>
    </source>
</evidence>
<dbReference type="Proteomes" id="UP000279029">
    <property type="component" value="Chromosome"/>
</dbReference>
<evidence type="ECO:0000313" key="2">
    <source>
        <dbReference type="Proteomes" id="UP000279029"/>
    </source>
</evidence>
<protein>
    <submittedName>
        <fullName evidence="1">Uncharacterized protein</fullName>
    </submittedName>
</protein>
<dbReference type="RefSeq" id="WP_125137535.1">
    <property type="nucleotide sequence ID" value="NZ_LR130778.1"/>
</dbReference>
<organism evidence="1 2">
    <name type="scientific">Petrocella atlantisensis</name>
    <dbReference type="NCBI Taxonomy" id="2173034"/>
    <lineage>
        <taxon>Bacteria</taxon>
        <taxon>Bacillati</taxon>
        <taxon>Bacillota</taxon>
        <taxon>Clostridia</taxon>
        <taxon>Lachnospirales</taxon>
        <taxon>Vallitaleaceae</taxon>
        <taxon>Petrocella</taxon>
    </lineage>
</organism>
<dbReference type="EMBL" id="LR130778">
    <property type="protein sequence ID" value="VDN48399.1"/>
    <property type="molecule type" value="Genomic_DNA"/>
</dbReference>
<dbReference type="OrthoDB" id="5459846at2"/>